<dbReference type="SUPFAM" id="SSF53335">
    <property type="entry name" value="S-adenosyl-L-methionine-dependent methyltransferases"/>
    <property type="match status" value="1"/>
</dbReference>
<accession>D8PFL0</accession>
<dbReference type="SUPFAM" id="SSF53448">
    <property type="entry name" value="Nucleotide-diphospho-sugar transferases"/>
    <property type="match status" value="3"/>
</dbReference>
<dbReference type="InterPro" id="IPR011990">
    <property type="entry name" value="TPR-like_helical_dom_sf"/>
</dbReference>
<dbReference type="InterPro" id="IPR001173">
    <property type="entry name" value="Glyco_trans_2-like"/>
</dbReference>
<dbReference type="InterPro" id="IPR029063">
    <property type="entry name" value="SAM-dependent_MTases_sf"/>
</dbReference>
<dbReference type="Gene3D" id="3.40.50.150">
    <property type="entry name" value="Vaccinia Virus protein VP39"/>
    <property type="match status" value="1"/>
</dbReference>
<dbReference type="CDD" id="cd00761">
    <property type="entry name" value="Glyco_tranf_GTA_type"/>
    <property type="match status" value="1"/>
</dbReference>
<evidence type="ECO:0000259" key="2">
    <source>
        <dbReference type="Pfam" id="PF13524"/>
    </source>
</evidence>
<dbReference type="CAZy" id="GT2">
    <property type="family name" value="Glycosyltransferase Family 2"/>
</dbReference>
<dbReference type="InterPro" id="IPR050834">
    <property type="entry name" value="Glycosyltransf_2"/>
</dbReference>
<dbReference type="PANTHER" id="PTHR43685:SF2">
    <property type="entry name" value="GLYCOSYLTRANSFERASE 2-LIKE DOMAIN-CONTAINING PROTEIN"/>
    <property type="match status" value="1"/>
</dbReference>
<dbReference type="eggNOG" id="COG1216">
    <property type="taxonomic scope" value="Bacteria"/>
</dbReference>
<dbReference type="eggNOG" id="COG1215">
    <property type="taxonomic scope" value="Bacteria"/>
</dbReference>
<dbReference type="STRING" id="330214.NIDE2334"/>
<feature type="domain" description="Glycosyltransferase 2-like" evidence="1">
    <location>
        <begin position="456"/>
        <end position="601"/>
    </location>
</feature>
<dbReference type="EMBL" id="FP929003">
    <property type="protein sequence ID" value="CBK42047.1"/>
    <property type="molecule type" value="Genomic_DNA"/>
</dbReference>
<evidence type="ECO:0000313" key="3">
    <source>
        <dbReference type="EMBL" id="CBK42047.1"/>
    </source>
</evidence>
<name>D8PFL0_9BACT</name>
<gene>
    <name evidence="3" type="ORF">NIDE2334</name>
</gene>
<protein>
    <submittedName>
        <fullName evidence="3">Uncharacterized protein</fullName>
    </submittedName>
</protein>
<dbReference type="SUPFAM" id="SSF53756">
    <property type="entry name" value="UDP-Glycosyltransferase/glycogen phosphorylase"/>
    <property type="match status" value="1"/>
</dbReference>
<dbReference type="CDD" id="cd02440">
    <property type="entry name" value="AdoMet_MTases"/>
    <property type="match status" value="1"/>
</dbReference>
<dbReference type="InterPro" id="IPR055259">
    <property type="entry name" value="YkvP/CgeB_Glyco_trans-like"/>
</dbReference>
<feature type="domain" description="Glycosyltransferase 2-like" evidence="1">
    <location>
        <begin position="1002"/>
        <end position="1124"/>
    </location>
</feature>
<proteinExistence type="predicted"/>
<dbReference type="Proteomes" id="UP000001660">
    <property type="component" value="Chromosome"/>
</dbReference>
<dbReference type="Gene3D" id="1.25.40.10">
    <property type="entry name" value="Tetratricopeptide repeat domain"/>
    <property type="match status" value="1"/>
</dbReference>
<dbReference type="SUPFAM" id="SSF48452">
    <property type="entry name" value="TPR-like"/>
    <property type="match status" value="1"/>
</dbReference>
<evidence type="ECO:0000259" key="1">
    <source>
        <dbReference type="Pfam" id="PF00535"/>
    </source>
</evidence>
<keyword evidence="4" id="KW-1185">Reference proteome</keyword>
<dbReference type="InterPro" id="IPR029044">
    <property type="entry name" value="Nucleotide-diphossugar_trans"/>
</dbReference>
<dbReference type="Pfam" id="PF13489">
    <property type="entry name" value="Methyltransf_23"/>
    <property type="match status" value="1"/>
</dbReference>
<dbReference type="CDD" id="cd04186">
    <property type="entry name" value="GT_2_like_c"/>
    <property type="match status" value="1"/>
</dbReference>
<reference evidence="3 4" key="1">
    <citation type="journal article" date="2010" name="Proc. Natl. Acad. Sci. U.S.A.">
        <title>A Nitrospira metagenome illuminates the physiology and evolution of globally important nitrite-oxidizing bacteria.</title>
        <authorList>
            <person name="Lucker S."/>
            <person name="Wagner M."/>
            <person name="Maixner F."/>
            <person name="Pelletier E."/>
            <person name="Koch H."/>
            <person name="Vacherie B."/>
            <person name="Rattei T."/>
            <person name="Sinninghe Damste J."/>
            <person name="Spieck E."/>
            <person name="Le Paslier D."/>
            <person name="Daims H."/>
        </authorList>
    </citation>
    <scope>NUCLEOTIDE SEQUENCE [LARGE SCALE GENOMIC DNA]</scope>
</reference>
<dbReference type="Pfam" id="PF13524">
    <property type="entry name" value="Glyco_trans_1_2"/>
    <property type="match status" value="1"/>
</dbReference>
<dbReference type="KEGG" id="nde:NIDE2334"/>
<dbReference type="Gene3D" id="3.90.550.10">
    <property type="entry name" value="Spore Coat Polysaccharide Biosynthesis Protein SpsA, Chain A"/>
    <property type="match status" value="3"/>
</dbReference>
<sequence length="1800" mass="202643">MAPRSTKHALLLQLEFPTWKQARAWTYPAHFAIQEGLEANGCECLTIPAIPPSSSPADANWLQYAERLCRGKQFDLVWVWLVHSEYDRRLLEWIASLAPVRVGFVMESLSYTQDEQRFSPITAKRAAVAEAQLAYMTHAVVVDEVDAASINAKGKIPAFWCPAFVPERFIDPPDEHPVHGVAAFHGTPYGHRQAWLDHPGLNGVLVSPSSSPSTIQQLFDQLQLTAAELLACDPDAVEALLPKYVSDLQRVRLAEFTQWMKNLRTWACIVNLPGFQKGYGGRVYEAMAAGRPVISWDITNRPRNRALFEEGKDILLFPKDDPGTLAQRIVSVLGQKEYAYELARNANRKMLCHHTAEKRIQQILAWIATGFVPSFSDNEQSTIQGEPTFADLQLSAVLKVRRHIDVATANEPSSEPTLLGNGRLPNTSHVLTRNHSSEVRHSEIDGERPRAVPKVSIIIPCYQQAHFLADAVTSVIAQSYGDWECLIVDDGSPDDTAAVAAQLIEQYSTYRIRLIRKTNGGLADARNAGIRAARGPYLLPLDADDRLHPDYLNETVSILDHHAEIAVVYVDEQNFGEASHIHRKDSSTLARLLQSNVHDYCSLYRRTVWETVGGYSPAMYLGAEDWSFWLSAAKKGFRSHHLGKPLFLYRNRPGTMVAQVHANQELVKAHLVMHHPNVFSKDLQISARARLSQLNPAHTEKLARVCALHPTNEILQLFQQLAKISTAVPSSLLKEQQGVLMHSQTSGMDEHAHEAAYYAELFIKNPEWSTPEPNNDETARWVKIAAYLEHIVRLRVRKGETSRLRILDLGCGRGWLTNMASAYGDCTGVEPVAAVVTHGRKLYPHLRFHAGDAETLLQRADFQPFDVVLSSEVIEHVPRPGQAQFVAMIRRLVKPGGHVIVTTPRAEVFDLWKKLAPPNQPIEDWLTEADLKRLFIGNQFVRLGNDRVSIELPSFRFLPAPTSAECYQRKLIPFYQVWAWQAPDEQGQAISAVPFDVRPLVSVIIPTYNRPDRLREAIQSVLAQTCQDFEIVVVNDGGQDVTSVIDGFHAGARLIAIQHAHNCGLAAARNSGLRAAQGTYIAYLDDDDRYCSDHLETLLAALQRGEHKIAYTDAWRIHESRQGEHYVATGRDLPYSRDFDPRELLIRNYIPVLTVMHERSCLDQGGYFDESLFAHEDWDLWIRMALHYPFCHIKKTTAEFTWRRDGSSMSSSMSDTYRRTMDLIYHKYRPCAERLSGVLEAQKKSLLAFEGSITKKTPAARAYDCSIVIPVWNNAALTEQCLRALAEVTDGVSYEVVVVDNGSTDGVETFLQSLGGDVKVIRNEQNLGFSKACNQGAHAARGEFLVFLNNDTIPLKGWLSAMVEEVRAYSDVAVVGSKLLYEDGTIQHAGVAFSREWFMPYHLYRGGNAQAACVSHRRELQCLTAACMLVRRNVFEQVGGFDEGYRNGFEDVDLCLKIRKLQWKIVYQPKSVLYHLESKTPGRKTHDLENGRRLQERWGACWWLADEDLLHFEDGYAIHSYVQDDLLRYKLELIADSKTSTQRAMLADTQRAALRQENDVVAAYLRRVQEWPADVWILRWGGLLCSGVGQPKLAIPFWERILTLEEDSYARVGLAKHALEIGKFDDADRHLTALLEHEPSHGEGWLLRGIVAMQRLAYAEAERAFEEAKRGGADQRKAAMGLVMAAIGNNRPERAWSEITAVCAQQPDDEECMHWMLKCGTMLQSWDVLASRLSSFVARNPGNIAMRFALAGVLLRAGRRADAQREYDWLRAMAPTFEGMDELARQLAESERHLVPNHAA</sequence>
<dbReference type="HOGENOM" id="CLU_238098_0_0_0"/>
<evidence type="ECO:0000313" key="4">
    <source>
        <dbReference type="Proteomes" id="UP000001660"/>
    </source>
</evidence>
<organism evidence="3 4">
    <name type="scientific">Nitrospira defluvii</name>
    <dbReference type="NCBI Taxonomy" id="330214"/>
    <lineage>
        <taxon>Bacteria</taxon>
        <taxon>Pseudomonadati</taxon>
        <taxon>Nitrospirota</taxon>
        <taxon>Nitrospiria</taxon>
        <taxon>Nitrospirales</taxon>
        <taxon>Nitrospiraceae</taxon>
        <taxon>Nitrospira</taxon>
    </lineage>
</organism>
<dbReference type="PANTHER" id="PTHR43685">
    <property type="entry name" value="GLYCOSYLTRANSFERASE"/>
    <property type="match status" value="1"/>
</dbReference>
<dbReference type="eggNOG" id="COG2227">
    <property type="taxonomic scope" value="Bacteria"/>
</dbReference>
<feature type="domain" description="Glycosyltransferase 2-like" evidence="1">
    <location>
        <begin position="1266"/>
        <end position="1437"/>
    </location>
</feature>
<dbReference type="OrthoDB" id="9179784at2"/>
<dbReference type="eggNOG" id="COG3118">
    <property type="taxonomic scope" value="Bacteria"/>
</dbReference>
<dbReference type="Gene3D" id="3.40.50.2000">
    <property type="entry name" value="Glycogen Phosphorylase B"/>
    <property type="match status" value="1"/>
</dbReference>
<feature type="domain" description="Spore protein YkvP/CgeB glycosyl transferase-like" evidence="2">
    <location>
        <begin position="279"/>
        <end position="365"/>
    </location>
</feature>
<dbReference type="eggNOG" id="COG0438">
    <property type="taxonomic scope" value="Bacteria"/>
</dbReference>
<dbReference type="Pfam" id="PF00535">
    <property type="entry name" value="Glycos_transf_2"/>
    <property type="match status" value="3"/>
</dbReference>